<evidence type="ECO:0000256" key="7">
    <source>
        <dbReference type="SAM" id="Phobius"/>
    </source>
</evidence>
<proteinExistence type="predicted"/>
<evidence type="ECO:0000313" key="9">
    <source>
        <dbReference type="EMBL" id="SFF28304.1"/>
    </source>
</evidence>
<feature type="transmembrane region" description="Helical" evidence="7">
    <location>
        <begin position="237"/>
        <end position="261"/>
    </location>
</feature>
<dbReference type="InterPro" id="IPR029044">
    <property type="entry name" value="Nucleotide-diphossugar_trans"/>
</dbReference>
<dbReference type="Pfam" id="PF00535">
    <property type="entry name" value="Glycos_transf_2"/>
    <property type="match status" value="1"/>
</dbReference>
<dbReference type="PANTHER" id="PTHR48090">
    <property type="entry name" value="UNDECAPRENYL-PHOSPHATE 4-DEOXY-4-FORMAMIDO-L-ARABINOSE TRANSFERASE-RELATED"/>
    <property type="match status" value="1"/>
</dbReference>
<dbReference type="CDD" id="cd04187">
    <property type="entry name" value="DPM1_like_bac"/>
    <property type="match status" value="1"/>
</dbReference>
<comment type="subcellular location">
    <subcellularLocation>
        <location evidence="1">Membrane</location>
        <topology evidence="1">Multi-pass membrane protein</topology>
    </subcellularLocation>
</comment>
<dbReference type="SUPFAM" id="SSF53448">
    <property type="entry name" value="Nucleotide-diphospho-sugar transferases"/>
    <property type="match status" value="1"/>
</dbReference>
<feature type="transmembrane region" description="Helical" evidence="7">
    <location>
        <begin position="267"/>
        <end position="292"/>
    </location>
</feature>
<reference evidence="9 10" key="1">
    <citation type="submission" date="2016-10" db="EMBL/GenBank/DDBJ databases">
        <authorList>
            <person name="de Groot N.N."/>
        </authorList>
    </citation>
    <scope>NUCLEOTIDE SEQUENCE [LARGE SCALE GENOMIC DNA]</scope>
    <source>
        <strain>GEY</strain>
        <strain evidence="10">DSM 9560</strain>
    </source>
</reference>
<keyword evidence="4 7" id="KW-0812">Transmembrane</keyword>
<evidence type="ECO:0000256" key="2">
    <source>
        <dbReference type="ARBA" id="ARBA00022676"/>
    </source>
</evidence>
<evidence type="ECO:0000259" key="8">
    <source>
        <dbReference type="Pfam" id="PF00535"/>
    </source>
</evidence>
<sequence length="317" mass="36239">MLYSFIVPIYNDGYLVEDFCIEYEKTFQNYLNIKDISEFVELIFVNDGSKNNSIENLKIAAKKYPFVKVIDLSRNFGQHIALSCGYLHAQGAYVGMLNADMQDPPDQIPILLDFIKNNHFDIVFGLREKRFSSWGDKITSYFFNTLLNRLTGNDTPINVSTLRVMNRKFVNAYNSLNEKSRYLPGLESWLGFKHGYTPIKHQERKKGKSSYNFKKRLLMALDAIVSFSDLPLKMISLLGIGIAIIGFLSVLAIIITKLLYIEYQHGFVSIISAIIFVGGMQIVVIGLAGIYIGRVLKEVQNRPLFIVQEKINFKENE</sequence>
<dbReference type="STRING" id="1003.SAMN04488541_102372"/>
<evidence type="ECO:0000256" key="6">
    <source>
        <dbReference type="ARBA" id="ARBA00023136"/>
    </source>
</evidence>
<dbReference type="GO" id="GO:0016757">
    <property type="term" value="F:glycosyltransferase activity"/>
    <property type="evidence" value="ECO:0007669"/>
    <property type="project" value="UniProtKB-KW"/>
</dbReference>
<keyword evidence="5 7" id="KW-1133">Transmembrane helix</keyword>
<evidence type="ECO:0000313" key="10">
    <source>
        <dbReference type="Proteomes" id="UP000199513"/>
    </source>
</evidence>
<dbReference type="Gene3D" id="3.90.550.10">
    <property type="entry name" value="Spore Coat Polysaccharide Biosynthesis Protein SpsA, Chain A"/>
    <property type="match status" value="1"/>
</dbReference>
<dbReference type="Proteomes" id="UP000199513">
    <property type="component" value="Unassembled WGS sequence"/>
</dbReference>
<feature type="domain" description="Glycosyltransferase 2-like" evidence="8">
    <location>
        <begin position="4"/>
        <end position="170"/>
    </location>
</feature>
<dbReference type="InterPro" id="IPR050256">
    <property type="entry name" value="Glycosyltransferase_2"/>
</dbReference>
<keyword evidence="3 9" id="KW-0808">Transferase</keyword>
<dbReference type="InterPro" id="IPR001173">
    <property type="entry name" value="Glyco_trans_2-like"/>
</dbReference>
<evidence type="ECO:0000256" key="3">
    <source>
        <dbReference type="ARBA" id="ARBA00022679"/>
    </source>
</evidence>
<evidence type="ECO:0000256" key="5">
    <source>
        <dbReference type="ARBA" id="ARBA00022989"/>
    </source>
</evidence>
<dbReference type="GO" id="GO:0005886">
    <property type="term" value="C:plasma membrane"/>
    <property type="evidence" value="ECO:0007669"/>
    <property type="project" value="TreeGrafter"/>
</dbReference>
<gene>
    <name evidence="9" type="ORF">SAMN04488541_102372</name>
</gene>
<accession>A0A1I2HDP4</accession>
<name>A0A1I2HDP4_9BACT</name>
<dbReference type="AlphaFoldDB" id="A0A1I2HDP4"/>
<dbReference type="EMBL" id="FONY01000023">
    <property type="protein sequence ID" value="SFF28304.1"/>
    <property type="molecule type" value="Genomic_DNA"/>
</dbReference>
<keyword evidence="6 7" id="KW-0472">Membrane</keyword>
<organism evidence="9 10">
    <name type="scientific">Thermoflexibacter ruber</name>
    <dbReference type="NCBI Taxonomy" id="1003"/>
    <lineage>
        <taxon>Bacteria</taxon>
        <taxon>Pseudomonadati</taxon>
        <taxon>Bacteroidota</taxon>
        <taxon>Cytophagia</taxon>
        <taxon>Cytophagales</taxon>
        <taxon>Thermoflexibacteraceae</taxon>
        <taxon>Thermoflexibacter</taxon>
    </lineage>
</organism>
<evidence type="ECO:0000256" key="4">
    <source>
        <dbReference type="ARBA" id="ARBA00022692"/>
    </source>
</evidence>
<dbReference type="PANTHER" id="PTHR48090:SF1">
    <property type="entry name" value="PROPHAGE BACTOPRENOL GLUCOSYL TRANSFERASE HOMOLOG"/>
    <property type="match status" value="1"/>
</dbReference>
<keyword evidence="2 9" id="KW-0328">Glycosyltransferase</keyword>
<dbReference type="RefSeq" id="WP_091546395.1">
    <property type="nucleotide sequence ID" value="NZ_FONY01000023.1"/>
</dbReference>
<keyword evidence="10" id="KW-1185">Reference proteome</keyword>
<protein>
    <submittedName>
        <fullName evidence="9">Dolichol-phosphate mannosyltransferase</fullName>
    </submittedName>
</protein>
<evidence type="ECO:0000256" key="1">
    <source>
        <dbReference type="ARBA" id="ARBA00004141"/>
    </source>
</evidence>
<dbReference type="OrthoDB" id="9807778at2"/>